<name>A0ABW3UN12_9BACL</name>
<proteinExistence type="predicted"/>
<dbReference type="SUPFAM" id="SSF141694">
    <property type="entry name" value="AF2212/PG0164-like"/>
    <property type="match status" value="1"/>
</dbReference>
<dbReference type="InterPro" id="IPR037079">
    <property type="entry name" value="AF2212/PG0164-like_sf"/>
</dbReference>
<dbReference type="EMBL" id="JBHTLU010000022">
    <property type="protein sequence ID" value="MFD1222133.1"/>
    <property type="molecule type" value="Genomic_DNA"/>
</dbReference>
<reference evidence="2" key="1">
    <citation type="journal article" date="2019" name="Int. J. Syst. Evol. Microbiol.">
        <title>The Global Catalogue of Microorganisms (GCM) 10K type strain sequencing project: providing services to taxonomists for standard genome sequencing and annotation.</title>
        <authorList>
            <consortium name="The Broad Institute Genomics Platform"/>
            <consortium name="The Broad Institute Genome Sequencing Center for Infectious Disease"/>
            <person name="Wu L."/>
            <person name="Ma J."/>
        </authorList>
    </citation>
    <scope>NUCLEOTIDE SEQUENCE [LARGE SCALE GENOMIC DNA]</scope>
    <source>
        <strain evidence="2">CCUG 53270</strain>
    </source>
</reference>
<protein>
    <submittedName>
        <fullName evidence="1">YdeI/OmpD-associated family protein</fullName>
    </submittedName>
</protein>
<dbReference type="Gene3D" id="2.40.30.100">
    <property type="entry name" value="AF2212/PG0164-like"/>
    <property type="match status" value="1"/>
</dbReference>
<dbReference type="Pfam" id="PF08922">
    <property type="entry name" value="DUF1905"/>
    <property type="match status" value="1"/>
</dbReference>
<organism evidence="1 2">
    <name type="scientific">Paenibacillus vulneris</name>
    <dbReference type="NCBI Taxonomy" id="1133364"/>
    <lineage>
        <taxon>Bacteria</taxon>
        <taxon>Bacillati</taxon>
        <taxon>Bacillota</taxon>
        <taxon>Bacilli</taxon>
        <taxon>Bacillales</taxon>
        <taxon>Paenibacillaceae</taxon>
        <taxon>Paenibacillus</taxon>
    </lineage>
</organism>
<sequence length="154" mass="17118">MPSFTARLIRPEGTGTWTYLNVPFDAESLFGTKAHIKVKGTVNGIPYRSTLMLHGGGTHYMVVNQAIREAAGVQAGDTVEVTMEEDTEPRAVDIPDDLQTALEEHVEAGRFFAKLPYSAQKVYVDWIEAAKKADTRTRRIQKAIALLEEGKRLK</sequence>
<comment type="caution">
    <text evidence="1">The sequence shown here is derived from an EMBL/GenBank/DDBJ whole genome shotgun (WGS) entry which is preliminary data.</text>
</comment>
<keyword evidence="2" id="KW-1185">Reference proteome</keyword>
<dbReference type="Pfam" id="PF13376">
    <property type="entry name" value="OmdA"/>
    <property type="match status" value="1"/>
</dbReference>
<gene>
    <name evidence="1" type="ORF">ACFQ4B_18590</name>
</gene>
<evidence type="ECO:0000313" key="2">
    <source>
        <dbReference type="Proteomes" id="UP001597180"/>
    </source>
</evidence>
<evidence type="ECO:0000313" key="1">
    <source>
        <dbReference type="EMBL" id="MFD1222133.1"/>
    </source>
</evidence>
<accession>A0ABW3UN12</accession>
<dbReference type="InterPro" id="IPR015018">
    <property type="entry name" value="DUF1905"/>
</dbReference>
<dbReference type="RefSeq" id="WP_345593492.1">
    <property type="nucleotide sequence ID" value="NZ_BAABJG010000045.1"/>
</dbReference>
<dbReference type="Proteomes" id="UP001597180">
    <property type="component" value="Unassembled WGS sequence"/>
</dbReference>